<evidence type="ECO:0008006" key="4">
    <source>
        <dbReference type="Google" id="ProtNLM"/>
    </source>
</evidence>
<feature type="transmembrane region" description="Helical" evidence="1">
    <location>
        <begin position="48"/>
        <end position="70"/>
    </location>
</feature>
<gene>
    <name evidence="2" type="ORF">SHELI_v1c08230</name>
</gene>
<dbReference type="Proteomes" id="UP000094378">
    <property type="component" value="Chromosome"/>
</dbReference>
<dbReference type="RefSeq" id="WP_069116973.1">
    <property type="nucleotide sequence ID" value="NZ_CP017015.1"/>
</dbReference>
<organism evidence="2 3">
    <name type="scientific">Spiroplasma helicoides</name>
    <dbReference type="NCBI Taxonomy" id="216938"/>
    <lineage>
        <taxon>Bacteria</taxon>
        <taxon>Bacillati</taxon>
        <taxon>Mycoplasmatota</taxon>
        <taxon>Mollicutes</taxon>
        <taxon>Entomoplasmatales</taxon>
        <taxon>Spiroplasmataceae</taxon>
        <taxon>Spiroplasma</taxon>
    </lineage>
</organism>
<feature type="transmembrane region" description="Helical" evidence="1">
    <location>
        <begin position="153"/>
        <end position="171"/>
    </location>
</feature>
<dbReference type="KEGG" id="shj:SHELI_v1c08230"/>
<dbReference type="AlphaFoldDB" id="A0A1B3SLG9"/>
<dbReference type="STRING" id="216938.SHELI_v1c08230"/>
<keyword evidence="1" id="KW-1133">Transmembrane helix</keyword>
<keyword evidence="1" id="KW-0812">Transmembrane</keyword>
<feature type="transmembrane region" description="Helical" evidence="1">
    <location>
        <begin position="257"/>
        <end position="285"/>
    </location>
</feature>
<feature type="transmembrane region" description="Helical" evidence="1">
    <location>
        <begin position="9"/>
        <end position="28"/>
    </location>
</feature>
<feature type="transmembrane region" description="Helical" evidence="1">
    <location>
        <begin position="82"/>
        <end position="103"/>
    </location>
</feature>
<name>A0A1B3SLG9_9MOLU</name>
<evidence type="ECO:0000313" key="3">
    <source>
        <dbReference type="Proteomes" id="UP000094378"/>
    </source>
</evidence>
<proteinExistence type="predicted"/>
<accession>A0A1B3SLG9</accession>
<reference evidence="2 3" key="1">
    <citation type="submission" date="2016-08" db="EMBL/GenBank/DDBJ databases">
        <title>Complete genome sequence of Spiroplasma helicoides TABS-2 (DSM 22551).</title>
        <authorList>
            <person name="Shen W.-Y."/>
            <person name="Lo W.-S."/>
            <person name="Lai Y.-C."/>
            <person name="Kuo C.-H."/>
        </authorList>
    </citation>
    <scope>NUCLEOTIDE SEQUENCE [LARGE SCALE GENOMIC DNA]</scope>
    <source>
        <strain evidence="2 3">TABS-2</strain>
    </source>
</reference>
<keyword evidence="1" id="KW-0472">Membrane</keyword>
<feature type="transmembrane region" description="Helical" evidence="1">
    <location>
        <begin position="115"/>
        <end position="141"/>
    </location>
</feature>
<evidence type="ECO:0000256" key="1">
    <source>
        <dbReference type="SAM" id="Phobius"/>
    </source>
</evidence>
<evidence type="ECO:0000313" key="2">
    <source>
        <dbReference type="EMBL" id="AOG60772.1"/>
    </source>
</evidence>
<sequence length="431" mass="51798">MKFNKRAEFSLKLLILIILICFLIFDYFVQVHIPKLNMRGIPTLERLSIYYCYFTTQSNYLVVIFLFYSLFLKQKYDKKVPFGLELGITVYITITMLVFWIGLLSSRDEMWSYTYVHWISTTILHLIIPIVMITNFLLSCGDVYQCPRNHSKFTLYGITAYPLAYLVLIMGRGEFRYRMYGEKFFNDVYEVSNGVWHMRPGSVWSQSDVGIFGHGMQPYTSQMWYPYWFLNMHNARLGGIDSVTNEYVEWKNYDIPWIMMVGYLVGAVIAITTLVMSLQFFYLYINNKKFYRWHDIDGNILDKEAHDYHLIHRKFTMNQQKVYRKQKEVEKKVEWKLWRQNLKYMSFTEKIKSLFEMHNQSLLKKRLHAAAVRLERKKKKQEKINLKKWLDTLKTIERAQVIENLKEAKRYQKLVKRGVVIYNIKRIEKST</sequence>
<keyword evidence="3" id="KW-1185">Reference proteome</keyword>
<protein>
    <recommendedName>
        <fullName evidence="4">Transmembrane protein</fullName>
    </recommendedName>
</protein>
<dbReference type="EMBL" id="CP017015">
    <property type="protein sequence ID" value="AOG60772.1"/>
    <property type="molecule type" value="Genomic_DNA"/>
</dbReference>
<dbReference type="OrthoDB" id="390280at2"/>
<dbReference type="PATRIC" id="fig|216938.3.peg.836"/>